<dbReference type="PANTHER" id="PTHR31912:SF34">
    <property type="entry name" value="NOTOCHORD-RELATED PROTEIN"/>
    <property type="match status" value="1"/>
</dbReference>
<feature type="region of interest" description="Disordered" evidence="2">
    <location>
        <begin position="1120"/>
        <end position="1192"/>
    </location>
</feature>
<feature type="compositionally biased region" description="Basic and acidic residues" evidence="2">
    <location>
        <begin position="1564"/>
        <end position="1577"/>
    </location>
</feature>
<dbReference type="EMBL" id="CYGV01001599">
    <property type="protein sequence ID" value="CUA75716.1"/>
    <property type="molecule type" value="Genomic_DNA"/>
</dbReference>
<feature type="compositionally biased region" description="Polar residues" evidence="2">
    <location>
        <begin position="198"/>
        <end position="211"/>
    </location>
</feature>
<keyword evidence="1" id="KW-0175">Coiled coil</keyword>
<dbReference type="Proteomes" id="UP000044841">
    <property type="component" value="Unassembled WGS sequence"/>
</dbReference>
<feature type="compositionally biased region" description="Acidic residues" evidence="2">
    <location>
        <begin position="1527"/>
        <end position="1544"/>
    </location>
</feature>
<feature type="compositionally biased region" description="Low complexity" evidence="2">
    <location>
        <begin position="1645"/>
        <end position="1659"/>
    </location>
</feature>
<evidence type="ECO:0000313" key="3">
    <source>
        <dbReference type="EMBL" id="CUA75716.1"/>
    </source>
</evidence>
<feature type="coiled-coil region" evidence="1">
    <location>
        <begin position="1381"/>
        <end position="1418"/>
    </location>
</feature>
<accession>A0A0K6GB63</accession>
<evidence type="ECO:0000313" key="4">
    <source>
        <dbReference type="Proteomes" id="UP000044841"/>
    </source>
</evidence>
<feature type="compositionally biased region" description="Polar residues" evidence="2">
    <location>
        <begin position="1587"/>
        <end position="1614"/>
    </location>
</feature>
<dbReference type="PANTHER" id="PTHR31912">
    <property type="entry name" value="IP13529P"/>
    <property type="match status" value="1"/>
</dbReference>
<organism evidence="3 4">
    <name type="scientific">Rhizoctonia solani</name>
    <dbReference type="NCBI Taxonomy" id="456999"/>
    <lineage>
        <taxon>Eukaryota</taxon>
        <taxon>Fungi</taxon>
        <taxon>Dikarya</taxon>
        <taxon>Basidiomycota</taxon>
        <taxon>Agaricomycotina</taxon>
        <taxon>Agaricomycetes</taxon>
        <taxon>Cantharellales</taxon>
        <taxon>Ceratobasidiaceae</taxon>
        <taxon>Rhizoctonia</taxon>
    </lineage>
</organism>
<protein>
    <submittedName>
        <fullName evidence="3">Dynein heavy chain, cytoplasmic</fullName>
    </submittedName>
</protein>
<reference evidence="3 4" key="1">
    <citation type="submission" date="2015-07" db="EMBL/GenBank/DDBJ databases">
        <authorList>
            <person name="Noorani M."/>
        </authorList>
    </citation>
    <scope>NUCLEOTIDE SEQUENCE [LARGE SCALE GENOMIC DNA]</scope>
    <source>
        <strain evidence="3">BBA 69670</strain>
    </source>
</reference>
<feature type="region of interest" description="Disordered" evidence="2">
    <location>
        <begin position="1504"/>
        <end position="1698"/>
    </location>
</feature>
<feature type="region of interest" description="Disordered" evidence="2">
    <location>
        <begin position="173"/>
        <end position="214"/>
    </location>
</feature>
<sequence length="1698" mass="188164">MRQNYLPLCSTSPFLLELAVMSLPTPLSTLTYVTVGHTTAKCSACRDNLGRPLPFSKNGVRRHLNSATHLANVKTLTTIQTRTAAQQPKNTRPRAEADVEDTNLGFWNTPSLVPQPELPSVSHEEFLSVFQCLGAPQDTPTANDELASASDDLFDDCITHGQRAPDQYNLASDCEHQSEFSEFGSDSEEEGQPFRPPSISSTPRTQYKTQPNPSPDEWFPYASFAMYLADLLFSSRRLSFSREQMWAILEFARATGGQNIPTLSALRKTQDKLKARVGDPTHRHVSPNGTAFHLNKISETLKQDMANPHLRPHMNFIPHVEGKHMSQAWHAFKMVHDVSDHVLTPSVRFGGHIYYVNELVRRKNDYFLPLRWITYGPSKQLYAIGYHTSESPLGLLVHNDKRMTVRVSTFLETFPEMLQRGAAPVFSGNTSKQWNKHWSCYLSNASLPREILQAEYNVRFVATSPHATPSEMMHGIRSSIDDAFNNPTVAFDCLNQEEVLIRPFPLFWAGDNPMQAEHCSSSGLASNKFCRTCEVGGDTNFKLSAVGYRSLFQPGVTRSAIKTRQIIEERLDMVLKPRMIQKVKDHVSDSGIKDPIAQPLIDRLLALGKDLLKPDSSGFRRTVQEVEDILKVEVATARRVGFMSPLLDMEELGGDIHLDTPTEILHTILLGVVKYFWAQSVFVLEKAKKLDILESRLASVNTVGLDIPELNAAYICQYRGSLIGRHFKAIVQVMPFVVYDLFPGNRCLIDAWLLLGRMTSMLWYTTIDDIDMYTNELRDLIQDFLLVTASCSPSIMILKPKFHFLVHLPGFIRRFGPALLFSTERFESFNSVFRAASMFSNRQAPSRDIARRFANIERAKHEAFGRKKGDGKLIGLPKPNKAIPGSVHTRAKPNAILWMELAQGVGASHLEAPGGRGDYYILAVSMISQSGDTLRAGSDILLKDQSFGHVRSIFVHKLANDNTVDYVLIERYTLAKQKHPLLDMPMVSRSGTLAYVPAVEVECLVNLQHDCATSRKCECTKITYEIQERERTSRVLLRVNHSDQVHFIINIHALHNSLRLRRAISPELHLRKALSLDKEEIFSAAIEKMKTNRAEKARIAAAKKAAKAMVEEVVRGAGAGDVEDAGNVGDTDDVGDAGNAGEAPVMDAPQRKRKSDEDRGEHLQFEEGSETSSNVDEHEDQPGPAGQAAPITGSAFDHIDLSRVAAAPALLVFAEGCCEEYRLPAIAKEDVMRTASLPGANFMTMRLYALMKSMGQDATKTQVDDFLKSNTFKENIKRRIQGGLLDPNIPYYVCGSTARFVRHMRENPASYEIPQVVQEGLMTTKKFSSAVGEILSGFRGELRRKIFGSIEDKTDIASTSEKLAIQGFQISEDHLKRFALLRQLSEDYIKAEAQAQAKKAAENAQAGARARAKKTQAEKTPQKALAFWTYIDSQMNRFFKYPAARRSEILKQILRKDRNKYPDHTGQARWYPPASKLVVSQWQADASYAIQAMAVYTLTAAQEGQEAPLSESGAPGEGEGPGNGETPPEEEEGTLGGDEDDQDAQDGAGTNGDQEDFATLSGDESTRQRPENRHTSDSPRGGPTDPRVTNNSASNHGTPGNNSPRRSTQRSPSDSVGPIRGTPGPQDTRVTTLAQTSRGSPFPPSSRTATLRTPRALTSGTPNVTSGGRVTRSGAQRLPVAEPYNPVDSETAAASVGT</sequence>
<name>A0A0K6GB63_9AGAM</name>
<keyword evidence="4" id="KW-1185">Reference proteome</keyword>
<evidence type="ECO:0000256" key="2">
    <source>
        <dbReference type="SAM" id="MobiDB-lite"/>
    </source>
</evidence>
<evidence type="ECO:0000256" key="1">
    <source>
        <dbReference type="SAM" id="Coils"/>
    </source>
</evidence>
<feature type="compositionally biased region" description="Polar residues" evidence="2">
    <location>
        <begin position="1628"/>
        <end position="1639"/>
    </location>
</feature>
<gene>
    <name evidence="3" type="ORF">RSOLAG22IIIB_11955</name>
</gene>
<feature type="compositionally biased region" description="Basic and acidic residues" evidence="2">
    <location>
        <begin position="1154"/>
        <end position="1165"/>
    </location>
</feature>
<proteinExistence type="predicted"/>